<feature type="transmembrane region" description="Helical" evidence="1">
    <location>
        <begin position="109"/>
        <end position="130"/>
    </location>
</feature>
<name>A0AA41MN45_SCICA</name>
<keyword evidence="1" id="KW-0812">Transmembrane</keyword>
<evidence type="ECO:0000256" key="1">
    <source>
        <dbReference type="SAM" id="Phobius"/>
    </source>
</evidence>
<protein>
    <submittedName>
        <fullName evidence="2">Polyprenol reductase</fullName>
    </submittedName>
</protein>
<evidence type="ECO:0000313" key="2">
    <source>
        <dbReference type="EMBL" id="MBZ3875043.1"/>
    </source>
</evidence>
<keyword evidence="1" id="KW-0472">Membrane</keyword>
<sequence>MENQAGGAGALRPAGPLMPPRGIFLTSASPRCCGMASCFGSLHYLCSWECLFHSSITICSEFLGQHSSKEVPWHCLSSSCLCSCGCTACGRRLFECFYVSVFSNAVIRIVQYCFGLVYYVLVGVMVLNQVPMELSPAVEK</sequence>
<comment type="caution">
    <text evidence="2">The sequence shown here is derived from an EMBL/GenBank/DDBJ whole genome shotgun (WGS) entry which is preliminary data.</text>
</comment>
<gene>
    <name evidence="2" type="ORF">SUZIE_130965</name>
</gene>
<organism evidence="2 3">
    <name type="scientific">Sciurus carolinensis</name>
    <name type="common">Eastern gray squirrel</name>
    <dbReference type="NCBI Taxonomy" id="30640"/>
    <lineage>
        <taxon>Eukaryota</taxon>
        <taxon>Metazoa</taxon>
        <taxon>Chordata</taxon>
        <taxon>Craniata</taxon>
        <taxon>Vertebrata</taxon>
        <taxon>Euteleostomi</taxon>
        <taxon>Mammalia</taxon>
        <taxon>Eutheria</taxon>
        <taxon>Euarchontoglires</taxon>
        <taxon>Glires</taxon>
        <taxon>Rodentia</taxon>
        <taxon>Sciuromorpha</taxon>
        <taxon>Sciuridae</taxon>
        <taxon>Sciurinae</taxon>
        <taxon>Sciurini</taxon>
        <taxon>Sciurus</taxon>
    </lineage>
</organism>
<keyword evidence="3" id="KW-1185">Reference proteome</keyword>
<evidence type="ECO:0000313" key="3">
    <source>
        <dbReference type="Proteomes" id="UP001166674"/>
    </source>
</evidence>
<reference evidence="2" key="1">
    <citation type="submission" date="2020-03" db="EMBL/GenBank/DDBJ databases">
        <title>Studies in the Genomics of Life Span.</title>
        <authorList>
            <person name="Glass D."/>
        </authorList>
    </citation>
    <scope>NUCLEOTIDE SEQUENCE</scope>
    <source>
        <strain evidence="2">SUZIE</strain>
        <tissue evidence="2">Muscle</tissue>
    </source>
</reference>
<dbReference type="EMBL" id="JAATJV010239752">
    <property type="protein sequence ID" value="MBZ3875043.1"/>
    <property type="molecule type" value="Genomic_DNA"/>
</dbReference>
<proteinExistence type="predicted"/>
<keyword evidence="1" id="KW-1133">Transmembrane helix</keyword>
<accession>A0AA41MN45</accession>
<dbReference type="AlphaFoldDB" id="A0AA41MN45"/>
<dbReference type="Proteomes" id="UP001166674">
    <property type="component" value="Unassembled WGS sequence"/>
</dbReference>